<evidence type="ECO:0000256" key="3">
    <source>
        <dbReference type="ARBA" id="ARBA00023136"/>
    </source>
</evidence>
<keyword evidence="2" id="KW-0732">Signal</keyword>
<accession>A0A5J4SMY9</accession>
<comment type="subcellular location">
    <subcellularLocation>
        <location evidence="1">Cell outer membrane</location>
    </subcellularLocation>
</comment>
<dbReference type="GO" id="GO:0009279">
    <property type="term" value="C:cell outer membrane"/>
    <property type="evidence" value="ECO:0007669"/>
    <property type="project" value="UniProtKB-SubCell"/>
</dbReference>
<evidence type="ECO:0000256" key="4">
    <source>
        <dbReference type="ARBA" id="ARBA00023237"/>
    </source>
</evidence>
<dbReference type="Pfam" id="PF14322">
    <property type="entry name" value="SusD-like_3"/>
    <property type="match status" value="1"/>
</dbReference>
<reference evidence="7" key="1">
    <citation type="submission" date="2019-03" db="EMBL/GenBank/DDBJ databases">
        <title>Single cell metagenomics reveals metabolic interactions within the superorganism composed of flagellate Streblomastix strix and complex community of Bacteroidetes bacteria on its surface.</title>
        <authorList>
            <person name="Treitli S.C."/>
            <person name="Kolisko M."/>
            <person name="Husnik F."/>
            <person name="Keeling P."/>
            <person name="Hampl V."/>
        </authorList>
    </citation>
    <scope>NUCLEOTIDE SEQUENCE</scope>
    <source>
        <strain evidence="7">STM</strain>
    </source>
</reference>
<evidence type="ECO:0000313" key="7">
    <source>
        <dbReference type="EMBL" id="KAA6347092.1"/>
    </source>
</evidence>
<evidence type="ECO:0000256" key="2">
    <source>
        <dbReference type="ARBA" id="ARBA00022729"/>
    </source>
</evidence>
<keyword evidence="4" id="KW-0998">Cell outer membrane</keyword>
<dbReference type="EMBL" id="SNRY01000107">
    <property type="protein sequence ID" value="KAA6347092.1"/>
    <property type="molecule type" value="Genomic_DNA"/>
</dbReference>
<protein>
    <recommendedName>
        <fullName evidence="8">RagB/SusD family nutrient uptake outer membrane protein</fullName>
    </recommendedName>
</protein>
<dbReference type="InterPro" id="IPR011990">
    <property type="entry name" value="TPR-like_helical_dom_sf"/>
</dbReference>
<name>A0A5J4SMY9_9ZZZZ</name>
<keyword evidence="3" id="KW-0472">Membrane</keyword>
<dbReference type="Pfam" id="PF07980">
    <property type="entry name" value="SusD_RagB"/>
    <property type="match status" value="1"/>
</dbReference>
<gene>
    <name evidence="7" type="ORF">EZS27_005444</name>
</gene>
<evidence type="ECO:0000256" key="1">
    <source>
        <dbReference type="ARBA" id="ARBA00004442"/>
    </source>
</evidence>
<organism evidence="7">
    <name type="scientific">termite gut metagenome</name>
    <dbReference type="NCBI Taxonomy" id="433724"/>
    <lineage>
        <taxon>unclassified sequences</taxon>
        <taxon>metagenomes</taxon>
        <taxon>organismal metagenomes</taxon>
    </lineage>
</organism>
<dbReference type="PROSITE" id="PS51257">
    <property type="entry name" value="PROKAR_LIPOPROTEIN"/>
    <property type="match status" value="1"/>
</dbReference>
<feature type="domain" description="SusD-like N-terminal" evidence="6">
    <location>
        <begin position="23"/>
        <end position="218"/>
    </location>
</feature>
<dbReference type="InterPro" id="IPR033985">
    <property type="entry name" value="SusD-like_N"/>
</dbReference>
<dbReference type="Gene3D" id="1.25.40.390">
    <property type="match status" value="1"/>
</dbReference>
<dbReference type="AlphaFoldDB" id="A0A5J4SMY9"/>
<evidence type="ECO:0000259" key="5">
    <source>
        <dbReference type="Pfam" id="PF07980"/>
    </source>
</evidence>
<evidence type="ECO:0008006" key="8">
    <source>
        <dbReference type="Google" id="ProtNLM"/>
    </source>
</evidence>
<feature type="domain" description="RagB/SusD" evidence="5">
    <location>
        <begin position="303"/>
        <end position="571"/>
    </location>
</feature>
<dbReference type="SUPFAM" id="SSF48452">
    <property type="entry name" value="TPR-like"/>
    <property type="match status" value="1"/>
</dbReference>
<proteinExistence type="predicted"/>
<evidence type="ECO:0000259" key="6">
    <source>
        <dbReference type="Pfam" id="PF14322"/>
    </source>
</evidence>
<dbReference type="InterPro" id="IPR012944">
    <property type="entry name" value="SusD_RagB_dom"/>
</dbReference>
<sequence length="571" mass="64345">MKKYIFNIVGITALLFVSCNDVLDEQPRSVLTPDLFTTTKGIQAGLTAAYDGLRYISGAQAPQFSTEYGTDEFTGGEGNNNSALDMTTGANPIDASTGDISTYWSNLFPFINTCNGIIKYGSESGMSESLIAEAHFLRAYYYFLQVQSFGGVPLDLGSGELEFNTSQSNLSHRNTEEEVYAAIINDMKYAEEYLPVSPRLPGCAFQATAIHFLAKIYLTRDKSGDAQLALTEAEKLINATAPYTVNAYNVALLPTYAEVIRPTNERNSEILFTCEHTETYEFNETAAGFGSGPSGKDDRSLSYYTPNYANFKLRNNDAGGFLQRTVEYQRPWMRLTSTHGLRHVIFVDKTNDSRYHATFQTVYLNNNSAAQNGLLDKPLNPGDTAFVFSDTEVSQEYRATKNYRIFAPDEIDRYIYPPMRKHFDPNRQDPNDASGRPFILAKLSETYLIAAEAAMKLSDNTKARNYILALRKRAAYPGHEQDIVDDTPPTITIGYILDERSRELCGEQHRWFDLKRTKTWKERAATYSINGTNSYTRDIKDHYYLRPIPQSQIDLMGNSENDKDAYQNPNY</sequence>
<comment type="caution">
    <text evidence="7">The sequence shown here is derived from an EMBL/GenBank/DDBJ whole genome shotgun (WGS) entry which is preliminary data.</text>
</comment>